<dbReference type="PANTHER" id="PTHR45138">
    <property type="entry name" value="REGULATORY COMPONENTS OF SENSORY TRANSDUCTION SYSTEM"/>
    <property type="match status" value="1"/>
</dbReference>
<keyword evidence="5" id="KW-0808">Transferase</keyword>
<gene>
    <name evidence="5" type="primary">ycdT</name>
    <name evidence="5" type="ORF">CODIS_05620</name>
</gene>
<evidence type="ECO:0000313" key="5">
    <source>
        <dbReference type="EMBL" id="ODJ88951.1"/>
    </source>
</evidence>
<dbReference type="AlphaFoldDB" id="A0A7Z0VPJ4"/>
<keyword evidence="6" id="KW-1185">Reference proteome</keyword>
<keyword evidence="3" id="KW-1133">Transmembrane helix</keyword>
<feature type="transmembrane region" description="Helical" evidence="3">
    <location>
        <begin position="48"/>
        <end position="68"/>
    </location>
</feature>
<name>A0A7Z0VPJ4_9GAMM</name>
<dbReference type="Proteomes" id="UP000094769">
    <property type="component" value="Unassembled WGS sequence"/>
</dbReference>
<dbReference type="InterPro" id="IPR029787">
    <property type="entry name" value="Nucleotide_cyclase"/>
</dbReference>
<dbReference type="GO" id="GO:0052621">
    <property type="term" value="F:diguanylate cyclase activity"/>
    <property type="evidence" value="ECO:0007669"/>
    <property type="project" value="UniProtKB-EC"/>
</dbReference>
<evidence type="ECO:0000256" key="3">
    <source>
        <dbReference type="SAM" id="Phobius"/>
    </source>
</evidence>
<feature type="transmembrane region" description="Helical" evidence="3">
    <location>
        <begin position="74"/>
        <end position="93"/>
    </location>
</feature>
<protein>
    <recommendedName>
        <fullName evidence="1">diguanylate cyclase</fullName>
        <ecNumber evidence="1">2.7.7.65</ecNumber>
    </recommendedName>
</protein>
<dbReference type="SMART" id="SM00267">
    <property type="entry name" value="GGDEF"/>
    <property type="match status" value="1"/>
</dbReference>
<dbReference type="EC" id="2.7.7.65" evidence="1"/>
<dbReference type="SUPFAM" id="SSF55073">
    <property type="entry name" value="Nucleotide cyclase"/>
    <property type="match status" value="1"/>
</dbReference>
<dbReference type="NCBIfam" id="TIGR00254">
    <property type="entry name" value="GGDEF"/>
    <property type="match status" value="1"/>
</dbReference>
<proteinExistence type="predicted"/>
<dbReference type="InterPro" id="IPR000160">
    <property type="entry name" value="GGDEF_dom"/>
</dbReference>
<dbReference type="Pfam" id="PF00990">
    <property type="entry name" value="GGDEF"/>
    <property type="match status" value="1"/>
</dbReference>
<evidence type="ECO:0000313" key="6">
    <source>
        <dbReference type="Proteomes" id="UP000094769"/>
    </source>
</evidence>
<evidence type="ECO:0000256" key="1">
    <source>
        <dbReference type="ARBA" id="ARBA00012528"/>
    </source>
</evidence>
<keyword evidence="3" id="KW-0472">Membrane</keyword>
<dbReference type="Gene3D" id="3.30.70.270">
    <property type="match status" value="1"/>
</dbReference>
<dbReference type="RefSeq" id="WP_069121201.1">
    <property type="nucleotide sequence ID" value="NZ_MARB01000003.1"/>
</dbReference>
<evidence type="ECO:0000259" key="4">
    <source>
        <dbReference type="PROSITE" id="PS50887"/>
    </source>
</evidence>
<keyword evidence="3" id="KW-0812">Transmembrane</keyword>
<reference evidence="5 6" key="1">
    <citation type="submission" date="2016-06" db="EMBL/GenBank/DDBJ databases">
        <title>Genome sequence of endosymbiont of Candidatus Endolucinida thiodiazotropha.</title>
        <authorList>
            <person name="Poehlein A."/>
            <person name="Koenig S."/>
            <person name="Heiden S.E."/>
            <person name="Thuermer A."/>
            <person name="Voget S."/>
            <person name="Daniel R."/>
            <person name="Markert S."/>
            <person name="Gros O."/>
            <person name="Schweder T."/>
        </authorList>
    </citation>
    <scope>NUCLEOTIDE SEQUENCE [LARGE SCALE GENOMIC DNA]</scope>
    <source>
        <strain evidence="5 6">COS</strain>
    </source>
</reference>
<dbReference type="InterPro" id="IPR043128">
    <property type="entry name" value="Rev_trsase/Diguanyl_cyclase"/>
</dbReference>
<comment type="catalytic activity">
    <reaction evidence="2">
        <text>2 GTP = 3',3'-c-di-GMP + 2 diphosphate</text>
        <dbReference type="Rhea" id="RHEA:24898"/>
        <dbReference type="ChEBI" id="CHEBI:33019"/>
        <dbReference type="ChEBI" id="CHEBI:37565"/>
        <dbReference type="ChEBI" id="CHEBI:58805"/>
        <dbReference type="EC" id="2.7.7.65"/>
    </reaction>
</comment>
<feature type="transmembrane region" description="Helical" evidence="3">
    <location>
        <begin position="140"/>
        <end position="157"/>
    </location>
</feature>
<sequence>MSVFRSFIQHLGDNSRIYSIGELDKLISSDEHPAYMRKHRAELLLERIRFIASLLSILIPLWLVIDFLLLPLNLFWPIVVIRLLSTAHFVYLARYRTEQATLKTSLLLLAGMLINLPLTFFASAHYLAMVPPESVYHLPLALYTLLPYIAVGLLGLFPLTLLECAVLALLIAMLTVTGWSYYSTVPALELLPTLWLLIIILGIVLFTSTIQLQYMISIITRTDHDPVTGAQTRKSGVQSLAKAFQQAKLQNEFLSIALVDLDNVQNIIAEFDYATYDHVVLEAADILSDGLRHNDMLVHWGEKVFMMILPGTDCKGARIIAQRVLNQGLGTLPDGRPVTASIGVCERSADDIEEWSSMLELVDNRRDDAKRQGKDRYIICNEEIGMAAAE</sequence>
<dbReference type="PANTHER" id="PTHR45138:SF9">
    <property type="entry name" value="DIGUANYLATE CYCLASE DGCM-RELATED"/>
    <property type="match status" value="1"/>
</dbReference>
<organism evidence="5 6">
    <name type="scientific">Candidatus Thiodiazotropha endolucinida</name>
    <dbReference type="NCBI Taxonomy" id="1655433"/>
    <lineage>
        <taxon>Bacteria</taxon>
        <taxon>Pseudomonadati</taxon>
        <taxon>Pseudomonadota</taxon>
        <taxon>Gammaproteobacteria</taxon>
        <taxon>Chromatiales</taxon>
        <taxon>Sedimenticolaceae</taxon>
        <taxon>Candidatus Thiodiazotropha</taxon>
    </lineage>
</organism>
<feature type="transmembrane region" description="Helical" evidence="3">
    <location>
        <begin position="105"/>
        <end position="128"/>
    </location>
</feature>
<dbReference type="InterPro" id="IPR050469">
    <property type="entry name" value="Diguanylate_Cyclase"/>
</dbReference>
<keyword evidence="5" id="KW-0548">Nucleotidyltransferase</keyword>
<comment type="caution">
    <text evidence="5">The sequence shown here is derived from an EMBL/GenBank/DDBJ whole genome shotgun (WGS) entry which is preliminary data.</text>
</comment>
<dbReference type="CDD" id="cd01949">
    <property type="entry name" value="GGDEF"/>
    <property type="match status" value="1"/>
</dbReference>
<accession>A0A7Z0VPJ4</accession>
<dbReference type="PROSITE" id="PS50887">
    <property type="entry name" value="GGDEF"/>
    <property type="match status" value="1"/>
</dbReference>
<feature type="domain" description="GGDEF" evidence="4">
    <location>
        <begin position="252"/>
        <end position="382"/>
    </location>
</feature>
<evidence type="ECO:0000256" key="2">
    <source>
        <dbReference type="ARBA" id="ARBA00034247"/>
    </source>
</evidence>
<dbReference type="EMBL" id="MARB01000003">
    <property type="protein sequence ID" value="ODJ88951.1"/>
    <property type="molecule type" value="Genomic_DNA"/>
</dbReference>
<feature type="transmembrane region" description="Helical" evidence="3">
    <location>
        <begin position="194"/>
        <end position="212"/>
    </location>
</feature>
<feature type="transmembrane region" description="Helical" evidence="3">
    <location>
        <begin position="164"/>
        <end position="182"/>
    </location>
</feature>